<keyword evidence="2" id="KW-0227">DNA damage</keyword>
<evidence type="ECO:0000256" key="3">
    <source>
        <dbReference type="ARBA" id="ARBA00023242"/>
    </source>
</evidence>
<reference evidence="7" key="1">
    <citation type="journal article" date="2013" name="Genome Announc.">
        <title>Genome sequence of the food spoilage yeast Zygosaccharomyces bailii CLIB 213(T).</title>
        <authorList>
            <person name="Galeote V."/>
            <person name="Bigey F."/>
            <person name="Devillers H."/>
            <person name="Neuveglise C."/>
            <person name="Dequin S."/>
        </authorList>
    </citation>
    <scope>NUCLEOTIDE SEQUENCE [LARGE SCALE GENOMIC DNA]</scope>
    <source>
        <strain evidence="7">CLIB 213 / ATCC 58445 / CBS 680 / CCRC 21525 / NBRC 1098 / NCYC 1416 / NRRL Y-2227</strain>
    </source>
</reference>
<evidence type="ECO:0000313" key="6">
    <source>
        <dbReference type="EMBL" id="CDF91800.1"/>
    </source>
</evidence>
<dbReference type="Proteomes" id="UP000019375">
    <property type="component" value="Unassembled WGS sequence"/>
</dbReference>
<evidence type="ECO:0000256" key="1">
    <source>
        <dbReference type="ARBA" id="ARBA00004123"/>
    </source>
</evidence>
<gene>
    <name evidence="6" type="ORF">BN860_01398g</name>
</gene>
<dbReference type="GO" id="GO:0005634">
    <property type="term" value="C:nucleus"/>
    <property type="evidence" value="ECO:0007669"/>
    <property type="project" value="UniProtKB-SubCell"/>
</dbReference>
<feature type="coiled-coil region" evidence="4">
    <location>
        <begin position="55"/>
        <end position="118"/>
    </location>
</feature>
<evidence type="ECO:0000256" key="4">
    <source>
        <dbReference type="SAM" id="Coils"/>
    </source>
</evidence>
<protein>
    <submittedName>
        <fullName evidence="6">ZYBA0S14-01398g1_1</fullName>
    </submittedName>
</protein>
<feature type="region of interest" description="Disordered" evidence="5">
    <location>
        <begin position="20"/>
        <end position="48"/>
    </location>
</feature>
<dbReference type="Pfam" id="PF09798">
    <property type="entry name" value="LCD1"/>
    <property type="match status" value="1"/>
</dbReference>
<accession>A0A8J2TDU9</accession>
<dbReference type="OrthoDB" id="4078000at2759"/>
<dbReference type="InterPro" id="IPR018622">
    <property type="entry name" value="DNA_damage_chkpnt_Lcd1"/>
</dbReference>
<dbReference type="EMBL" id="HG316467">
    <property type="protein sequence ID" value="CDF91800.1"/>
    <property type="molecule type" value="Genomic_DNA"/>
</dbReference>
<name>A0A8J2TDU9_ZYGB2</name>
<proteinExistence type="predicted"/>
<dbReference type="GO" id="GO:0000077">
    <property type="term" value="P:DNA damage checkpoint signaling"/>
    <property type="evidence" value="ECO:0007669"/>
    <property type="project" value="InterPro"/>
</dbReference>
<evidence type="ECO:0000256" key="5">
    <source>
        <dbReference type="SAM" id="MobiDB-lite"/>
    </source>
</evidence>
<evidence type="ECO:0000256" key="2">
    <source>
        <dbReference type="ARBA" id="ARBA00022763"/>
    </source>
</evidence>
<keyword evidence="4" id="KW-0175">Coiled coil</keyword>
<evidence type="ECO:0000313" key="7">
    <source>
        <dbReference type="Proteomes" id="UP000019375"/>
    </source>
</evidence>
<keyword evidence="7" id="KW-1185">Reference proteome</keyword>
<organism evidence="6 7">
    <name type="scientific">Zygosaccharomyces bailii (strain CLIB 213 / ATCC 58445 / CBS 680 / BCRC 21525 / NBRC 1098 / NCYC 1416 / NRRL Y-2227)</name>
    <dbReference type="NCBI Taxonomy" id="1333698"/>
    <lineage>
        <taxon>Eukaryota</taxon>
        <taxon>Fungi</taxon>
        <taxon>Dikarya</taxon>
        <taxon>Ascomycota</taxon>
        <taxon>Saccharomycotina</taxon>
        <taxon>Saccharomycetes</taxon>
        <taxon>Saccharomycetales</taxon>
        <taxon>Saccharomycetaceae</taxon>
        <taxon>Zygosaccharomyces</taxon>
    </lineage>
</organism>
<feature type="region of interest" description="Disordered" evidence="5">
    <location>
        <begin position="125"/>
        <end position="144"/>
    </location>
</feature>
<comment type="subcellular location">
    <subcellularLocation>
        <location evidence="1">Nucleus</location>
    </subcellularLocation>
</comment>
<keyword evidence="3" id="KW-0539">Nucleus</keyword>
<dbReference type="AlphaFoldDB" id="A0A8J2TDU9"/>
<sequence length="702" mass="80865">MNDNLDELFSDGDDDLILQLSTRPAKASTQHAFPSQTDSGSAQPSQVDQSFIDQLSRAQGEASMLRDKIRLLNKQWEREKLEQSHLKEDLETSHSREVSQLKLELQNVEDEKKFLVMEARKTASRSNARVVQPEHPPQVAQEQEPLKKRRIEHLEEKKKPCVPLNAAKVPFDEASAFYDFLMAHKAVGATMTTLETLDRVRLNYIEEFGFKSLLIPKGHSVGQSIVRLLLQCKQNMALDAFIDILLEHLAALIKEITSHKQESKLAVPFLVSLMYQSIVFRPSAVRTLALRDLLLFTCDLIRAYQHVLKQPLHSSPYDIYSGPQIFQYELLDNLVILYSFDVLETTLRILRSQSPEMYGNVLDGMSLKSLEQVYQLALTISYKPILHVIFNTIEILNLLSNLVLDTTLVDAKWWRDCIARLYTILAKGIKNNRMFAQDDVNVFYYNKFYDCFGLIRNVGTNQVGRLIPHLIYEEVQQAMPRVIPKESVAEIEGYPRTNSELESWLLRLKMDILNIFDNLLIVYPSIGDGTMLIQLTKLMSNEQELMIERGVGQQSTNLHFHCRIIEHLLTLIHTLWTNHQPYLKQDQVKEVESELVMSLWRIIEPRDHKEDSIDLRDSVRLVDALHELKMNDQASCFDDALEDIPPYIEKELNTDLNDRTAKIMQVRYDSIYQDMARGILESKMEALTSVDDIDSLYLAMGV</sequence>